<feature type="region of interest" description="Disordered" evidence="2">
    <location>
        <begin position="285"/>
        <end position="333"/>
    </location>
</feature>
<name>A0A9P4V7K1_9PLEO</name>
<dbReference type="Proteomes" id="UP000799444">
    <property type="component" value="Unassembled WGS sequence"/>
</dbReference>
<dbReference type="AlphaFoldDB" id="A0A9P4V7K1"/>
<dbReference type="PANTHER" id="PTHR35186:SF4">
    <property type="entry name" value="PRION-INHIBITION AND PROPAGATION HELO DOMAIN-CONTAINING PROTEIN"/>
    <property type="match status" value="1"/>
</dbReference>
<gene>
    <name evidence="4" type="ORF">EJ04DRAFT_423887</name>
</gene>
<accession>A0A9P4V7K1</accession>
<sequence>MSGLEIAGLVFGVLPVLLEARRSYFEVSGYLHSFRHYSKEVRSIQVQFRVYHGIWLNECRLLLRLAIDEKGVEDMLDDELDKRWQSKVLNDKLNVVLKDSLDLCRNIIEASKEGVDEIKEELKKFNVLIEQRQQSESLKDTIRRLRKRIAIAFDKSKLEKSLAHLKDKNDDLSHLHSQIGAFQRNNPCSTATCIARKTLPTRVNTVRIASQALHEALSNAWCCSDRSHSHHYAKICLDPKVDVPEDDVMRLDLAISCQDSSRQDYISEPPIWLHVQSVSIMAPLPEPKAKRPRSSSPHDNNYNPSSISKPKAEACSKDQSQQLPHEKKKKKQVRFVGASNETIAFEGQSAKDVSLFISNTVAGQIIPGIDLCQTKNICHYLKQNLQICSQSLSRYCVGYLESPRLFKHNFYLRESYTQSQAKPLMTGQLSLYSLHDLMRQEVDDALTIVDQLNLARKTAVAMLQFSETPWLSSSWRLKDLSYFNNRDTFEEEALKTLHLSSPIAASAKSEMSCMEGVEDSKDAFTEEEYFGINNMAIFSLGVAFLELAHWKPIEALGSEHDPNAILTARRLASRPNPLGPKYQELALKCLQCNFGFGTDLSNKNLQAAVYGDVVCQLDKMIETLSI</sequence>
<dbReference type="EMBL" id="ML996098">
    <property type="protein sequence ID" value="KAF2740999.1"/>
    <property type="molecule type" value="Genomic_DNA"/>
</dbReference>
<evidence type="ECO:0000313" key="4">
    <source>
        <dbReference type="EMBL" id="KAF2740999.1"/>
    </source>
</evidence>
<keyword evidence="5" id="KW-1185">Reference proteome</keyword>
<organism evidence="4 5">
    <name type="scientific">Polyplosphaeria fusca</name>
    <dbReference type="NCBI Taxonomy" id="682080"/>
    <lineage>
        <taxon>Eukaryota</taxon>
        <taxon>Fungi</taxon>
        <taxon>Dikarya</taxon>
        <taxon>Ascomycota</taxon>
        <taxon>Pezizomycotina</taxon>
        <taxon>Dothideomycetes</taxon>
        <taxon>Pleosporomycetidae</taxon>
        <taxon>Pleosporales</taxon>
        <taxon>Tetraplosphaeriaceae</taxon>
        <taxon>Polyplosphaeria</taxon>
    </lineage>
</organism>
<comment type="caution">
    <text evidence="4">The sequence shown here is derived from an EMBL/GenBank/DDBJ whole genome shotgun (WGS) entry which is preliminary data.</text>
</comment>
<evidence type="ECO:0000256" key="1">
    <source>
        <dbReference type="SAM" id="Coils"/>
    </source>
</evidence>
<protein>
    <recommendedName>
        <fullName evidence="3">DUF7580 domain-containing protein</fullName>
    </recommendedName>
</protein>
<proteinExistence type="predicted"/>
<keyword evidence="1" id="KW-0175">Coiled coil</keyword>
<dbReference type="InterPro" id="IPR056002">
    <property type="entry name" value="DUF7580"/>
</dbReference>
<evidence type="ECO:0000256" key="2">
    <source>
        <dbReference type="SAM" id="MobiDB-lite"/>
    </source>
</evidence>
<evidence type="ECO:0000313" key="5">
    <source>
        <dbReference type="Proteomes" id="UP000799444"/>
    </source>
</evidence>
<feature type="coiled-coil region" evidence="1">
    <location>
        <begin position="115"/>
        <end position="175"/>
    </location>
</feature>
<dbReference type="PANTHER" id="PTHR35186">
    <property type="entry name" value="ANK_REP_REGION DOMAIN-CONTAINING PROTEIN"/>
    <property type="match status" value="1"/>
</dbReference>
<dbReference type="OrthoDB" id="5331891at2759"/>
<evidence type="ECO:0000259" key="3">
    <source>
        <dbReference type="Pfam" id="PF24476"/>
    </source>
</evidence>
<dbReference type="Pfam" id="PF24476">
    <property type="entry name" value="DUF7580"/>
    <property type="match status" value="1"/>
</dbReference>
<feature type="compositionally biased region" description="Polar residues" evidence="2">
    <location>
        <begin position="294"/>
        <end position="308"/>
    </location>
</feature>
<feature type="domain" description="DUF7580" evidence="3">
    <location>
        <begin position="369"/>
        <end position="621"/>
    </location>
</feature>
<reference evidence="4" key="1">
    <citation type="journal article" date="2020" name="Stud. Mycol.">
        <title>101 Dothideomycetes genomes: a test case for predicting lifestyles and emergence of pathogens.</title>
        <authorList>
            <person name="Haridas S."/>
            <person name="Albert R."/>
            <person name="Binder M."/>
            <person name="Bloem J."/>
            <person name="Labutti K."/>
            <person name="Salamov A."/>
            <person name="Andreopoulos B."/>
            <person name="Baker S."/>
            <person name="Barry K."/>
            <person name="Bills G."/>
            <person name="Bluhm B."/>
            <person name="Cannon C."/>
            <person name="Castanera R."/>
            <person name="Culley D."/>
            <person name="Daum C."/>
            <person name="Ezra D."/>
            <person name="Gonzalez J."/>
            <person name="Henrissat B."/>
            <person name="Kuo A."/>
            <person name="Liang C."/>
            <person name="Lipzen A."/>
            <person name="Lutzoni F."/>
            <person name="Magnuson J."/>
            <person name="Mondo S."/>
            <person name="Nolan M."/>
            <person name="Ohm R."/>
            <person name="Pangilinan J."/>
            <person name="Park H.-J."/>
            <person name="Ramirez L."/>
            <person name="Alfaro M."/>
            <person name="Sun H."/>
            <person name="Tritt A."/>
            <person name="Yoshinaga Y."/>
            <person name="Zwiers L.-H."/>
            <person name="Turgeon B."/>
            <person name="Goodwin S."/>
            <person name="Spatafora J."/>
            <person name="Crous P."/>
            <person name="Grigoriev I."/>
        </authorList>
    </citation>
    <scope>NUCLEOTIDE SEQUENCE</scope>
    <source>
        <strain evidence="4">CBS 125425</strain>
    </source>
</reference>